<keyword evidence="2" id="KW-1185">Reference proteome</keyword>
<dbReference type="Proteomes" id="UP001060085">
    <property type="component" value="Linkage Group LG02"/>
</dbReference>
<name>A0ACC0BRC1_CATRO</name>
<proteinExistence type="predicted"/>
<sequence>MNIVLPCAILAILLSLGSCDDLISNTCKQTPNNKLCNAVLRRDSRSRGADVSGLALIVIDAVKSQSNSILTEINHLLKTNRDLKVPLHLCTKVYKFILKYDISVANEAVSKGNPKFGEDAMKDAAINMAPKCEGGFKKFGRSPLTSRNKVAIDLSNIAVAIIRLLL</sequence>
<comment type="caution">
    <text evidence="1">The sequence shown here is derived from an EMBL/GenBank/DDBJ whole genome shotgun (WGS) entry which is preliminary data.</text>
</comment>
<organism evidence="1 2">
    <name type="scientific">Catharanthus roseus</name>
    <name type="common">Madagascar periwinkle</name>
    <name type="synonym">Vinca rosea</name>
    <dbReference type="NCBI Taxonomy" id="4058"/>
    <lineage>
        <taxon>Eukaryota</taxon>
        <taxon>Viridiplantae</taxon>
        <taxon>Streptophyta</taxon>
        <taxon>Embryophyta</taxon>
        <taxon>Tracheophyta</taxon>
        <taxon>Spermatophyta</taxon>
        <taxon>Magnoliopsida</taxon>
        <taxon>eudicotyledons</taxon>
        <taxon>Gunneridae</taxon>
        <taxon>Pentapetalae</taxon>
        <taxon>asterids</taxon>
        <taxon>lamiids</taxon>
        <taxon>Gentianales</taxon>
        <taxon>Apocynaceae</taxon>
        <taxon>Rauvolfioideae</taxon>
        <taxon>Vinceae</taxon>
        <taxon>Catharanthinae</taxon>
        <taxon>Catharanthus</taxon>
    </lineage>
</organism>
<evidence type="ECO:0000313" key="2">
    <source>
        <dbReference type="Proteomes" id="UP001060085"/>
    </source>
</evidence>
<evidence type="ECO:0000313" key="1">
    <source>
        <dbReference type="EMBL" id="KAI5675153.1"/>
    </source>
</evidence>
<gene>
    <name evidence="1" type="ORF">M9H77_06103</name>
</gene>
<reference evidence="2" key="1">
    <citation type="journal article" date="2023" name="Nat. Plants">
        <title>Single-cell RNA sequencing provides a high-resolution roadmap for understanding the multicellular compartmentation of specialized metabolism.</title>
        <authorList>
            <person name="Sun S."/>
            <person name="Shen X."/>
            <person name="Li Y."/>
            <person name="Li Y."/>
            <person name="Wang S."/>
            <person name="Li R."/>
            <person name="Zhang H."/>
            <person name="Shen G."/>
            <person name="Guo B."/>
            <person name="Wei J."/>
            <person name="Xu J."/>
            <person name="St-Pierre B."/>
            <person name="Chen S."/>
            <person name="Sun C."/>
        </authorList>
    </citation>
    <scope>NUCLEOTIDE SEQUENCE [LARGE SCALE GENOMIC DNA]</scope>
</reference>
<accession>A0ACC0BRC1</accession>
<protein>
    <submittedName>
        <fullName evidence="1">Uncharacterized protein</fullName>
    </submittedName>
</protein>
<dbReference type="EMBL" id="CM044702">
    <property type="protein sequence ID" value="KAI5675153.1"/>
    <property type="molecule type" value="Genomic_DNA"/>
</dbReference>